<keyword evidence="2" id="KW-1185">Reference proteome</keyword>
<reference evidence="1 2" key="1">
    <citation type="submission" date="2024-05" db="EMBL/GenBank/DDBJ databases">
        <title>Culex pipiens pipiens assembly and annotation.</title>
        <authorList>
            <person name="Alout H."/>
            <person name="Durand T."/>
        </authorList>
    </citation>
    <scope>NUCLEOTIDE SEQUENCE [LARGE SCALE GENOMIC DNA]</scope>
    <source>
        <strain evidence="1">HA-2024</strain>
        <tissue evidence="1">Whole body</tissue>
    </source>
</reference>
<evidence type="ECO:0000313" key="2">
    <source>
        <dbReference type="Proteomes" id="UP001562425"/>
    </source>
</evidence>
<dbReference type="AlphaFoldDB" id="A0ABD1CRC1"/>
<name>A0ABD1CRC1_CULPP</name>
<sequence length="91" mass="9883">MELTSEMPRIVEIHGPTYQVLLPDGKLLMAEATGTPNDTTFPDVPEVHSSWPEVTGEYIDKQSVGYSYNDCRQSESCSKALPPSGHSCGPA</sequence>
<protein>
    <submittedName>
        <fullName evidence="1">Uncharacterized protein</fullName>
    </submittedName>
</protein>
<accession>A0ABD1CRC1</accession>
<gene>
    <name evidence="1" type="ORF">pipiens_015249</name>
</gene>
<proteinExistence type="predicted"/>
<organism evidence="1 2">
    <name type="scientific">Culex pipiens pipiens</name>
    <name type="common">Northern house mosquito</name>
    <dbReference type="NCBI Taxonomy" id="38569"/>
    <lineage>
        <taxon>Eukaryota</taxon>
        <taxon>Metazoa</taxon>
        <taxon>Ecdysozoa</taxon>
        <taxon>Arthropoda</taxon>
        <taxon>Hexapoda</taxon>
        <taxon>Insecta</taxon>
        <taxon>Pterygota</taxon>
        <taxon>Neoptera</taxon>
        <taxon>Endopterygota</taxon>
        <taxon>Diptera</taxon>
        <taxon>Nematocera</taxon>
        <taxon>Culicoidea</taxon>
        <taxon>Culicidae</taxon>
        <taxon>Culicinae</taxon>
        <taxon>Culicini</taxon>
        <taxon>Culex</taxon>
        <taxon>Culex</taxon>
    </lineage>
</organism>
<dbReference type="Proteomes" id="UP001562425">
    <property type="component" value="Unassembled WGS sequence"/>
</dbReference>
<dbReference type="EMBL" id="JBEHCU010009986">
    <property type="protein sequence ID" value="KAL1378965.1"/>
    <property type="molecule type" value="Genomic_DNA"/>
</dbReference>
<comment type="caution">
    <text evidence="1">The sequence shown here is derived from an EMBL/GenBank/DDBJ whole genome shotgun (WGS) entry which is preliminary data.</text>
</comment>
<evidence type="ECO:0000313" key="1">
    <source>
        <dbReference type="EMBL" id="KAL1378965.1"/>
    </source>
</evidence>